<keyword evidence="2" id="KW-1185">Reference proteome</keyword>
<protein>
    <submittedName>
        <fullName evidence="1">Uncharacterized protein</fullName>
    </submittedName>
</protein>
<gene>
    <name evidence="1" type="ORF">PSYICH_LOCUS15200</name>
</gene>
<organism evidence="1 2">
    <name type="scientific">Psylliodes chrysocephalus</name>
    <dbReference type="NCBI Taxonomy" id="3402493"/>
    <lineage>
        <taxon>Eukaryota</taxon>
        <taxon>Metazoa</taxon>
        <taxon>Ecdysozoa</taxon>
        <taxon>Arthropoda</taxon>
        <taxon>Hexapoda</taxon>
        <taxon>Insecta</taxon>
        <taxon>Pterygota</taxon>
        <taxon>Neoptera</taxon>
        <taxon>Endopterygota</taxon>
        <taxon>Coleoptera</taxon>
        <taxon>Polyphaga</taxon>
        <taxon>Cucujiformia</taxon>
        <taxon>Chrysomeloidea</taxon>
        <taxon>Chrysomelidae</taxon>
        <taxon>Galerucinae</taxon>
        <taxon>Alticini</taxon>
        <taxon>Psylliodes</taxon>
    </lineage>
</organism>
<proteinExistence type="predicted"/>
<dbReference type="EMBL" id="OV651821">
    <property type="protein sequence ID" value="CAH1115735.1"/>
    <property type="molecule type" value="Genomic_DNA"/>
</dbReference>
<evidence type="ECO:0000313" key="1">
    <source>
        <dbReference type="EMBL" id="CAH1115735.1"/>
    </source>
</evidence>
<dbReference type="Proteomes" id="UP001153636">
    <property type="component" value="Chromosome 9"/>
</dbReference>
<evidence type="ECO:0000313" key="2">
    <source>
        <dbReference type="Proteomes" id="UP001153636"/>
    </source>
</evidence>
<name>A0A9P0DF14_9CUCU</name>
<sequence>MQQILGCILSYPGVTRWNSSYDDVKKNLSLKEKMPALCDALLLPNFTESEILFLTEYTIIMKPIAETLDFLQGKQNTYIMDTFFPVLYQCTQNLRKLNCLVQSHSYLSPWITF</sequence>
<accession>A0A9P0DF14</accession>
<reference evidence="1" key="1">
    <citation type="submission" date="2022-01" db="EMBL/GenBank/DDBJ databases">
        <authorList>
            <person name="King R."/>
        </authorList>
    </citation>
    <scope>NUCLEOTIDE SEQUENCE</scope>
</reference>
<dbReference type="AlphaFoldDB" id="A0A9P0DF14"/>
<dbReference type="OrthoDB" id="8912104at2759"/>